<evidence type="ECO:0000313" key="1">
    <source>
        <dbReference type="EMBL" id="MCQ0971778.1"/>
    </source>
</evidence>
<dbReference type="EMBL" id="JAKZEU010000006">
    <property type="protein sequence ID" value="MCQ0971778.1"/>
    <property type="molecule type" value="Genomic_DNA"/>
</dbReference>
<feature type="non-terminal residue" evidence="1">
    <location>
        <position position="63"/>
    </location>
</feature>
<protein>
    <submittedName>
        <fullName evidence="1">Universal stress protein</fullName>
    </submittedName>
</protein>
<name>A0ABT1MWS1_9RHOB</name>
<keyword evidence="2" id="KW-1185">Reference proteome</keyword>
<reference evidence="1 2" key="1">
    <citation type="submission" date="2022-03" db="EMBL/GenBank/DDBJ databases">
        <authorList>
            <person name="He Y."/>
        </authorList>
    </citation>
    <scope>NUCLEOTIDE SEQUENCE [LARGE SCALE GENOMIC DNA]</scope>
    <source>
        <strain evidence="1 2">TK19116</strain>
    </source>
</reference>
<dbReference type="SUPFAM" id="SSF52402">
    <property type="entry name" value="Adenine nucleotide alpha hydrolases-like"/>
    <property type="match status" value="1"/>
</dbReference>
<proteinExistence type="predicted"/>
<sequence length="63" mass="7187">MSTVRSERFLAAYLARHGVKVIVDRLPSEGERIEKVLARHATDLDADMIVMGAWGHSRLRERI</sequence>
<dbReference type="Proteomes" id="UP001203945">
    <property type="component" value="Unassembled WGS sequence"/>
</dbReference>
<gene>
    <name evidence="1" type="ORF">MLD63_15250</name>
</gene>
<dbReference type="Gene3D" id="3.40.50.620">
    <property type="entry name" value="HUPs"/>
    <property type="match status" value="1"/>
</dbReference>
<comment type="caution">
    <text evidence="1">The sequence shown here is derived from an EMBL/GenBank/DDBJ whole genome shotgun (WGS) entry which is preliminary data.</text>
</comment>
<evidence type="ECO:0000313" key="2">
    <source>
        <dbReference type="Proteomes" id="UP001203945"/>
    </source>
</evidence>
<accession>A0ABT1MWS1</accession>
<dbReference type="InterPro" id="IPR014729">
    <property type="entry name" value="Rossmann-like_a/b/a_fold"/>
</dbReference>
<organism evidence="1 2">
    <name type="scientific">Paracoccus albicereus</name>
    <dbReference type="NCBI Taxonomy" id="2922394"/>
    <lineage>
        <taxon>Bacteria</taxon>
        <taxon>Pseudomonadati</taxon>
        <taxon>Pseudomonadota</taxon>
        <taxon>Alphaproteobacteria</taxon>
        <taxon>Rhodobacterales</taxon>
        <taxon>Paracoccaceae</taxon>
        <taxon>Paracoccus</taxon>
    </lineage>
</organism>